<dbReference type="AlphaFoldDB" id="A0A834TQT5"/>
<accession>A0A834TQT5</accession>
<evidence type="ECO:0000313" key="2">
    <source>
        <dbReference type="Proteomes" id="UP000634136"/>
    </source>
</evidence>
<protein>
    <submittedName>
        <fullName evidence="1">Arginase 1, mitochondrial</fullName>
    </submittedName>
</protein>
<organism evidence="1 2">
    <name type="scientific">Senna tora</name>
    <dbReference type="NCBI Taxonomy" id="362788"/>
    <lineage>
        <taxon>Eukaryota</taxon>
        <taxon>Viridiplantae</taxon>
        <taxon>Streptophyta</taxon>
        <taxon>Embryophyta</taxon>
        <taxon>Tracheophyta</taxon>
        <taxon>Spermatophyta</taxon>
        <taxon>Magnoliopsida</taxon>
        <taxon>eudicotyledons</taxon>
        <taxon>Gunneridae</taxon>
        <taxon>Pentapetalae</taxon>
        <taxon>rosids</taxon>
        <taxon>fabids</taxon>
        <taxon>Fabales</taxon>
        <taxon>Fabaceae</taxon>
        <taxon>Caesalpinioideae</taxon>
        <taxon>Cassia clade</taxon>
        <taxon>Senna</taxon>
    </lineage>
</organism>
<name>A0A834TQT5_9FABA</name>
<dbReference type="Proteomes" id="UP000634136">
    <property type="component" value="Unassembled WGS sequence"/>
</dbReference>
<dbReference type="EMBL" id="JAAIUW010000006">
    <property type="protein sequence ID" value="KAF7826029.1"/>
    <property type="molecule type" value="Genomic_DNA"/>
</dbReference>
<evidence type="ECO:0000313" key="1">
    <source>
        <dbReference type="EMBL" id="KAF7826029.1"/>
    </source>
</evidence>
<reference evidence="1" key="1">
    <citation type="submission" date="2020-09" db="EMBL/GenBank/DDBJ databases">
        <title>Genome-Enabled Discovery of Anthraquinone Biosynthesis in Senna tora.</title>
        <authorList>
            <person name="Kang S.-H."/>
            <person name="Pandey R.P."/>
            <person name="Lee C.-M."/>
            <person name="Sim J.-S."/>
            <person name="Jeong J.-T."/>
            <person name="Choi B.-S."/>
            <person name="Jung M."/>
            <person name="Ginzburg D."/>
            <person name="Zhao K."/>
            <person name="Won S.Y."/>
            <person name="Oh T.-J."/>
            <person name="Yu Y."/>
            <person name="Kim N.-H."/>
            <person name="Lee O.R."/>
            <person name="Lee T.-H."/>
            <person name="Bashyal P."/>
            <person name="Kim T.-S."/>
            <person name="Lee W.-H."/>
            <person name="Kawkins C."/>
            <person name="Kim C.-K."/>
            <person name="Kim J.S."/>
            <person name="Ahn B.O."/>
            <person name="Rhee S.Y."/>
            <person name="Sohng J.K."/>
        </authorList>
    </citation>
    <scope>NUCLEOTIDE SEQUENCE</scope>
    <source>
        <tissue evidence="1">Leaf</tissue>
    </source>
</reference>
<proteinExistence type="predicted"/>
<gene>
    <name evidence="1" type="ORF">G2W53_017193</name>
</gene>
<keyword evidence="2" id="KW-1185">Reference proteome</keyword>
<comment type="caution">
    <text evidence="1">The sequence shown here is derived from an EMBL/GenBank/DDBJ whole genome shotgun (WGS) entry which is preliminary data.</text>
</comment>
<sequence length="144" mass="16144">MPRTIKSPSRFEISLETSLEVELKGGKVLMEPPFWMEKVSGNGIVCMIGEQLQSLATATRTRLAQRKRSCAVARCASATVCVRVRGREIEGELKPKFSHQLCGYHDSHSVDSVMLRVKFDHVCSDNIALKIVQNIEDITERKTP</sequence>